<evidence type="ECO:0000256" key="1">
    <source>
        <dbReference type="ARBA" id="ARBA00022741"/>
    </source>
</evidence>
<dbReference type="Gene3D" id="1.20.1270.10">
    <property type="match status" value="1"/>
</dbReference>
<reference evidence="5 6" key="1">
    <citation type="journal article" date="2024" name="IMA Fungus">
        <title>IMA Genome - F19 : A genome assembly and annotation guide to empower mycologists, including annotated draft genome sequences of Ceratocystis pirilliformis, Diaporthe australafricana, Fusarium ophioides, Paecilomyces lecythidis, and Sporothrix stenoceras.</title>
        <authorList>
            <person name="Aylward J."/>
            <person name="Wilson A.M."/>
            <person name="Visagie C.M."/>
            <person name="Spraker J."/>
            <person name="Barnes I."/>
            <person name="Buitendag C."/>
            <person name="Ceriani C."/>
            <person name="Del Mar Angel L."/>
            <person name="du Plessis D."/>
            <person name="Fuchs T."/>
            <person name="Gasser K."/>
            <person name="Kramer D."/>
            <person name="Li W."/>
            <person name="Munsamy K."/>
            <person name="Piso A."/>
            <person name="Price J.L."/>
            <person name="Sonnekus B."/>
            <person name="Thomas C."/>
            <person name="van der Nest A."/>
            <person name="van Dijk A."/>
            <person name="van Heerden A."/>
            <person name="van Vuuren N."/>
            <person name="Yilmaz N."/>
            <person name="Duong T.A."/>
            <person name="van der Merwe N.A."/>
            <person name="Wingfield M.J."/>
            <person name="Wingfield B.D."/>
        </authorList>
    </citation>
    <scope>NUCLEOTIDE SEQUENCE [LARGE SCALE GENOMIC DNA]</scope>
    <source>
        <strain evidence="5 6">CMW 5346</strain>
    </source>
</reference>
<dbReference type="PROSITE" id="PS00297">
    <property type="entry name" value="HSP70_1"/>
    <property type="match status" value="1"/>
</dbReference>
<dbReference type="CDD" id="cd11733">
    <property type="entry name" value="ASKHA_NBD_HSP70_HSPA9"/>
    <property type="match status" value="1"/>
</dbReference>
<dbReference type="SUPFAM" id="SSF100934">
    <property type="entry name" value="Heat shock protein 70kD (HSP70), C-terminal subdomain"/>
    <property type="match status" value="1"/>
</dbReference>
<organism evidence="5 6">
    <name type="scientific">Sporothrix stenoceras</name>
    <dbReference type="NCBI Taxonomy" id="5173"/>
    <lineage>
        <taxon>Eukaryota</taxon>
        <taxon>Fungi</taxon>
        <taxon>Dikarya</taxon>
        <taxon>Ascomycota</taxon>
        <taxon>Pezizomycotina</taxon>
        <taxon>Sordariomycetes</taxon>
        <taxon>Sordariomycetidae</taxon>
        <taxon>Ophiostomatales</taxon>
        <taxon>Ophiostomataceae</taxon>
        <taxon>Sporothrix</taxon>
    </lineage>
</organism>
<dbReference type="InterPro" id="IPR013126">
    <property type="entry name" value="Hsp_70_fam"/>
</dbReference>
<dbReference type="Pfam" id="PF00012">
    <property type="entry name" value="HSP70"/>
    <property type="match status" value="1"/>
</dbReference>
<dbReference type="InterPro" id="IPR043129">
    <property type="entry name" value="ATPase_NBD"/>
</dbReference>
<sequence>MLASRFSRALPRASSVAMRPAAMRPSAFRPAFARFESTGTEEKVKGSVIGIDLGTTNSAVAIMEGKVPKIIENSEGARTTPSVVAFSEDGEKLVGVAAKRQAVVNPENTLFATKRLIGRKFKDAEVQRDLKEVPYKIVQHSNGDAWVAARGKNYSPSQIGGFVLGKMKETAEAYLSKPIKNAVVTVPAYFNDSQRQATKDAGQIAGLNVLRVVNEPTAAALAYGLEKEADRVIAVYDLGGGTFDISVLEIQSGVFEVKSTNGDTHLGGEDFDITLVRHLVDQFKKDSGLDLSGDRMAIQRIREAAEKAKIELSSSQQTDINLPFITADASGPKHINTKLTRAQLEKMMDPLITRTIEPVRKALKDANLQAKEIQEVILVGGMTRMPKVAESVKGIFGRDPAKSVNPDEAVAIGAAIQGAVLSGEVTDLLLLDVTPLSLGIETLGGVFTRLINRNTTIPTKKSQVFSTAADFQTAVEIKVYQGERELVKDNKLLGNFQLVGIPPAHRGVPQIEVTFDIDADSIVHVHAKDKSTNKDQSITIASGSGLSDSEIQRMVDESEQYAEQDKTRKDAIEASNRADSILTDTEKALTDHADKLDKTESDALREKITELREYISKSQAGEGDATAEEIKAKVDELQNASLNLLDKVHRARSEDAPAEEQKPEGEKKDEPKQ</sequence>
<proteinExistence type="inferred from homology"/>
<dbReference type="InterPro" id="IPR012725">
    <property type="entry name" value="Chaperone_DnaK"/>
</dbReference>
<keyword evidence="6" id="KW-1185">Reference proteome</keyword>
<dbReference type="PROSITE" id="PS01036">
    <property type="entry name" value="HSP70_3"/>
    <property type="match status" value="1"/>
</dbReference>
<dbReference type="InterPro" id="IPR018181">
    <property type="entry name" value="Heat_shock_70_CS"/>
</dbReference>
<name>A0ABR3ZQ44_9PEZI</name>
<keyword evidence="1 3" id="KW-0547">Nucleotide-binding</keyword>
<dbReference type="HAMAP" id="MF_00332">
    <property type="entry name" value="DnaK"/>
    <property type="match status" value="1"/>
</dbReference>
<dbReference type="EMBL" id="JAWCUI010000004">
    <property type="protein sequence ID" value="KAL1902540.1"/>
    <property type="molecule type" value="Genomic_DNA"/>
</dbReference>
<dbReference type="NCBIfam" id="NF001413">
    <property type="entry name" value="PRK00290.1"/>
    <property type="match status" value="1"/>
</dbReference>
<gene>
    <name evidence="5" type="primary">SSC1</name>
    <name evidence="5" type="ORF">Sste5346_000982</name>
</gene>
<dbReference type="Gene3D" id="2.60.34.10">
    <property type="entry name" value="Substrate Binding Domain Of DNAk, Chain A, domain 1"/>
    <property type="match status" value="1"/>
</dbReference>
<dbReference type="PANTHER" id="PTHR19375">
    <property type="entry name" value="HEAT SHOCK PROTEIN 70KDA"/>
    <property type="match status" value="1"/>
</dbReference>
<keyword evidence="2 3" id="KW-0067">ATP-binding</keyword>
<dbReference type="SUPFAM" id="SSF53067">
    <property type="entry name" value="Actin-like ATPase domain"/>
    <property type="match status" value="2"/>
</dbReference>
<evidence type="ECO:0000313" key="5">
    <source>
        <dbReference type="EMBL" id="KAL1902540.1"/>
    </source>
</evidence>
<feature type="compositionally biased region" description="Basic and acidic residues" evidence="4">
    <location>
        <begin position="646"/>
        <end position="673"/>
    </location>
</feature>
<feature type="region of interest" description="Disordered" evidence="4">
    <location>
        <begin position="645"/>
        <end position="673"/>
    </location>
</feature>
<dbReference type="SUPFAM" id="SSF100920">
    <property type="entry name" value="Heat shock protein 70kD (HSP70), peptide-binding domain"/>
    <property type="match status" value="1"/>
</dbReference>
<evidence type="ECO:0000313" key="6">
    <source>
        <dbReference type="Proteomes" id="UP001583186"/>
    </source>
</evidence>
<comment type="caution">
    <text evidence="5">The sequence shown here is derived from an EMBL/GenBank/DDBJ whole genome shotgun (WGS) entry which is preliminary data.</text>
</comment>
<dbReference type="Gene3D" id="3.30.420.40">
    <property type="match status" value="2"/>
</dbReference>
<dbReference type="PRINTS" id="PR00301">
    <property type="entry name" value="HEATSHOCK70"/>
</dbReference>
<evidence type="ECO:0000256" key="3">
    <source>
        <dbReference type="RuleBase" id="RU003322"/>
    </source>
</evidence>
<dbReference type="NCBIfam" id="TIGR02350">
    <property type="entry name" value="prok_dnaK"/>
    <property type="match status" value="1"/>
</dbReference>
<dbReference type="InterPro" id="IPR029047">
    <property type="entry name" value="HSP70_peptide-bd_sf"/>
</dbReference>
<dbReference type="Proteomes" id="UP001583186">
    <property type="component" value="Unassembled WGS sequence"/>
</dbReference>
<feature type="region of interest" description="Disordered" evidence="4">
    <location>
        <begin position="559"/>
        <end position="585"/>
    </location>
</feature>
<comment type="similarity">
    <text evidence="3">Belongs to the heat shock protein 70 family.</text>
</comment>
<feature type="compositionally biased region" description="Basic and acidic residues" evidence="4">
    <location>
        <begin position="563"/>
        <end position="572"/>
    </location>
</feature>
<dbReference type="PROSITE" id="PS00329">
    <property type="entry name" value="HSP70_2"/>
    <property type="match status" value="1"/>
</dbReference>
<evidence type="ECO:0000256" key="4">
    <source>
        <dbReference type="SAM" id="MobiDB-lite"/>
    </source>
</evidence>
<protein>
    <submittedName>
        <fullName evidence="5">Hsp70 ATPase ssc1</fullName>
    </submittedName>
</protein>
<dbReference type="NCBIfam" id="NF003520">
    <property type="entry name" value="PRK05183.1"/>
    <property type="match status" value="1"/>
</dbReference>
<dbReference type="Gene3D" id="3.90.640.10">
    <property type="entry name" value="Actin, Chain A, domain 4"/>
    <property type="match status" value="1"/>
</dbReference>
<dbReference type="InterPro" id="IPR029048">
    <property type="entry name" value="HSP70_C_sf"/>
</dbReference>
<accession>A0ABR3ZQ44</accession>
<evidence type="ECO:0000256" key="2">
    <source>
        <dbReference type="ARBA" id="ARBA00022840"/>
    </source>
</evidence>